<reference evidence="1 2" key="1">
    <citation type="journal article" date="2013" name="PLoS Genet.">
        <title>The genome and development-dependent transcriptomes of Pyronema confluens: a window into fungal evolution.</title>
        <authorList>
            <person name="Traeger S."/>
            <person name="Altegoer F."/>
            <person name="Freitag M."/>
            <person name="Gabaldon T."/>
            <person name="Kempken F."/>
            <person name="Kumar A."/>
            <person name="Marcet-Houben M."/>
            <person name="Poggeler S."/>
            <person name="Stajich J.E."/>
            <person name="Nowrousian M."/>
        </authorList>
    </citation>
    <scope>NUCLEOTIDE SEQUENCE [LARGE SCALE GENOMIC DNA]</scope>
    <source>
        <strain evidence="2">CBS 100304</strain>
        <tissue evidence="1">Vegetative mycelium</tissue>
    </source>
</reference>
<accession>U4KWW4</accession>
<dbReference type="Proteomes" id="UP000018144">
    <property type="component" value="Unassembled WGS sequence"/>
</dbReference>
<dbReference type="EMBL" id="HF935281">
    <property type="protein sequence ID" value="CCX06166.1"/>
    <property type="molecule type" value="Genomic_DNA"/>
</dbReference>
<evidence type="ECO:0000313" key="2">
    <source>
        <dbReference type="Proteomes" id="UP000018144"/>
    </source>
</evidence>
<protein>
    <submittedName>
        <fullName evidence="1">Uncharacterized protein</fullName>
    </submittedName>
</protein>
<organism evidence="1 2">
    <name type="scientific">Pyronema omphalodes (strain CBS 100304)</name>
    <name type="common">Pyronema confluens</name>
    <dbReference type="NCBI Taxonomy" id="1076935"/>
    <lineage>
        <taxon>Eukaryota</taxon>
        <taxon>Fungi</taxon>
        <taxon>Dikarya</taxon>
        <taxon>Ascomycota</taxon>
        <taxon>Pezizomycotina</taxon>
        <taxon>Pezizomycetes</taxon>
        <taxon>Pezizales</taxon>
        <taxon>Pyronemataceae</taxon>
        <taxon>Pyronema</taxon>
    </lineage>
</organism>
<keyword evidence="2" id="KW-1185">Reference proteome</keyword>
<dbReference type="AlphaFoldDB" id="U4KWW4"/>
<sequence>MLSIGRIVRFSNPWKTELEQAFQSRAVCVLVKFEKGEVVAPTALRGLKNWEVGTILRPELNYVYGSILGQYQNTRNPNRLEGASMQDG</sequence>
<proteinExistence type="predicted"/>
<evidence type="ECO:0000313" key="1">
    <source>
        <dbReference type="EMBL" id="CCX06166.1"/>
    </source>
</evidence>
<name>U4KWW4_PYROM</name>
<gene>
    <name evidence="1" type="ORF">PCON_05753</name>
</gene>